<reference evidence="1" key="1">
    <citation type="submission" date="2023-07" db="EMBL/GenBank/DDBJ databases">
        <authorList>
            <consortium name="AG Swart"/>
            <person name="Singh M."/>
            <person name="Singh A."/>
            <person name="Seah K."/>
            <person name="Emmerich C."/>
        </authorList>
    </citation>
    <scope>NUCLEOTIDE SEQUENCE</scope>
    <source>
        <strain evidence="1">DP1</strain>
    </source>
</reference>
<sequence>MEEEISRKEQEERSILKKSDRIYKDLYSAPHQNSCYLKEFSKKDILFLIEGSIPCGKFAKRIHPIAASKLIKIVFSCFQNRDKNILNFILCCFPRKVNYLRMYGSSELPKSKNYFPELIKNSCKVQDKVNFSDFIINFRQLQKIVSAFRHVKSLNIISSIISVPKVPDFTHALDNTRISELIFDSCGVVNRSNWANNPQEFTNLIEGLSKSQDLKQALHYFSIKNCNLKETPTRKILNTHNFLNTTLIL</sequence>
<dbReference type="AlphaFoldDB" id="A0AAD1UEF8"/>
<comment type="caution">
    <text evidence="1">The sequence shown here is derived from an EMBL/GenBank/DDBJ whole genome shotgun (WGS) entry which is preliminary data.</text>
</comment>
<organism evidence="1 2">
    <name type="scientific">Euplotes crassus</name>
    <dbReference type="NCBI Taxonomy" id="5936"/>
    <lineage>
        <taxon>Eukaryota</taxon>
        <taxon>Sar</taxon>
        <taxon>Alveolata</taxon>
        <taxon>Ciliophora</taxon>
        <taxon>Intramacronucleata</taxon>
        <taxon>Spirotrichea</taxon>
        <taxon>Hypotrichia</taxon>
        <taxon>Euplotida</taxon>
        <taxon>Euplotidae</taxon>
        <taxon>Moneuplotes</taxon>
    </lineage>
</organism>
<evidence type="ECO:0000313" key="2">
    <source>
        <dbReference type="Proteomes" id="UP001295684"/>
    </source>
</evidence>
<evidence type="ECO:0000313" key="1">
    <source>
        <dbReference type="EMBL" id="CAI2367274.1"/>
    </source>
</evidence>
<dbReference type="EMBL" id="CAMPGE010008372">
    <property type="protein sequence ID" value="CAI2367274.1"/>
    <property type="molecule type" value="Genomic_DNA"/>
</dbReference>
<gene>
    <name evidence="1" type="ORF">ECRASSUSDP1_LOCUS8554</name>
</gene>
<accession>A0AAD1UEF8</accession>
<proteinExistence type="predicted"/>
<name>A0AAD1UEF8_EUPCR</name>
<protein>
    <submittedName>
        <fullName evidence="1">Uncharacterized protein</fullName>
    </submittedName>
</protein>
<keyword evidence="2" id="KW-1185">Reference proteome</keyword>
<dbReference type="Proteomes" id="UP001295684">
    <property type="component" value="Unassembled WGS sequence"/>
</dbReference>